<evidence type="ECO:0000256" key="3">
    <source>
        <dbReference type="ARBA" id="ARBA00022801"/>
    </source>
</evidence>
<dbReference type="PANTHER" id="PTHR11717:SF31">
    <property type="entry name" value="LOW MOLECULAR WEIGHT PROTEIN-TYROSINE-PHOSPHATASE ETP-RELATED"/>
    <property type="match status" value="1"/>
</dbReference>
<evidence type="ECO:0000256" key="2">
    <source>
        <dbReference type="ARBA" id="ARBA00013064"/>
    </source>
</evidence>
<feature type="active site" evidence="6">
    <location>
        <position position="15"/>
    </location>
</feature>
<proteinExistence type="inferred from homology"/>
<dbReference type="EC" id="3.1.3.48" evidence="2"/>
<dbReference type="OrthoDB" id="9784339at2"/>
<evidence type="ECO:0000259" key="7">
    <source>
        <dbReference type="SMART" id="SM00226"/>
    </source>
</evidence>
<feature type="domain" description="Phosphotyrosine protein phosphatase I" evidence="7">
    <location>
        <begin position="3"/>
        <end position="140"/>
    </location>
</feature>
<protein>
    <recommendedName>
        <fullName evidence="2">protein-tyrosine-phosphatase</fullName>
        <ecNumber evidence="2">3.1.3.48</ecNumber>
    </recommendedName>
</protein>
<sequence length="145" mass="15464">MIGAILVVCIGNICRSPMAEGLMREALPGRRVWSAGLEAIPGAPADALAAAVCAERGLDLSAHRAQRLTLAHLMRADLVLVMDAVQKSAIQQLYLPGSGKVFLIDQHGGPGVPDPYGHPRSAFERALAQIRQGVREWTARIGSLH</sequence>
<keyword evidence="9" id="KW-1185">Reference proteome</keyword>
<dbReference type="InterPro" id="IPR023485">
    <property type="entry name" value="Ptyr_pPase"/>
</dbReference>
<dbReference type="Gene3D" id="3.40.50.2300">
    <property type="match status" value="1"/>
</dbReference>
<dbReference type="Pfam" id="PF01451">
    <property type="entry name" value="LMWPc"/>
    <property type="match status" value="1"/>
</dbReference>
<dbReference type="InterPro" id="IPR017867">
    <property type="entry name" value="Tyr_phospatase_low_mol_wt"/>
</dbReference>
<dbReference type="Proteomes" id="UP000291078">
    <property type="component" value="Unassembled WGS sequence"/>
</dbReference>
<dbReference type="SUPFAM" id="SSF52788">
    <property type="entry name" value="Phosphotyrosine protein phosphatases I"/>
    <property type="match status" value="1"/>
</dbReference>
<comment type="similarity">
    <text evidence="1">Belongs to the low molecular weight phosphotyrosine protein phosphatase family.</text>
</comment>
<feature type="active site" description="Nucleophile" evidence="6">
    <location>
        <position position="9"/>
    </location>
</feature>
<dbReference type="InterPro" id="IPR050438">
    <property type="entry name" value="LMW_PTPase"/>
</dbReference>
<name>A0A4Q7S7Q9_9BURK</name>
<accession>A0A4Q7S7Q9</accession>
<evidence type="ECO:0000256" key="4">
    <source>
        <dbReference type="ARBA" id="ARBA00022912"/>
    </source>
</evidence>
<dbReference type="PRINTS" id="PR00719">
    <property type="entry name" value="LMWPTPASE"/>
</dbReference>
<keyword evidence="3" id="KW-0378">Hydrolase</keyword>
<dbReference type="AlphaFoldDB" id="A0A4Q7S7Q9"/>
<organism evidence="8 9">
    <name type="scientific">Cupriavidus agavae</name>
    <dbReference type="NCBI Taxonomy" id="1001822"/>
    <lineage>
        <taxon>Bacteria</taxon>
        <taxon>Pseudomonadati</taxon>
        <taxon>Pseudomonadota</taxon>
        <taxon>Betaproteobacteria</taxon>
        <taxon>Burkholderiales</taxon>
        <taxon>Burkholderiaceae</taxon>
        <taxon>Cupriavidus</taxon>
    </lineage>
</organism>
<comment type="caution">
    <text evidence="8">The sequence shown here is derived from an EMBL/GenBank/DDBJ whole genome shotgun (WGS) entry which is preliminary data.</text>
</comment>
<keyword evidence="4" id="KW-0904">Protein phosphatase</keyword>
<dbReference type="CDD" id="cd16343">
    <property type="entry name" value="LMWPTP"/>
    <property type="match status" value="1"/>
</dbReference>
<dbReference type="GO" id="GO:0004725">
    <property type="term" value="F:protein tyrosine phosphatase activity"/>
    <property type="evidence" value="ECO:0007669"/>
    <property type="project" value="UniProtKB-EC"/>
</dbReference>
<evidence type="ECO:0000256" key="5">
    <source>
        <dbReference type="ARBA" id="ARBA00051722"/>
    </source>
</evidence>
<comment type="catalytic activity">
    <reaction evidence="5">
        <text>O-phospho-L-tyrosyl-[protein] + H2O = L-tyrosyl-[protein] + phosphate</text>
        <dbReference type="Rhea" id="RHEA:10684"/>
        <dbReference type="Rhea" id="RHEA-COMP:10136"/>
        <dbReference type="Rhea" id="RHEA-COMP:20101"/>
        <dbReference type="ChEBI" id="CHEBI:15377"/>
        <dbReference type="ChEBI" id="CHEBI:43474"/>
        <dbReference type="ChEBI" id="CHEBI:46858"/>
        <dbReference type="ChEBI" id="CHEBI:61978"/>
        <dbReference type="EC" id="3.1.3.48"/>
    </reaction>
</comment>
<dbReference type="InterPro" id="IPR036196">
    <property type="entry name" value="Ptyr_pPase_sf"/>
</dbReference>
<reference evidence="8 9" key="1">
    <citation type="journal article" date="2015" name="Stand. Genomic Sci.">
        <title>Genomic Encyclopedia of Bacterial and Archaeal Type Strains, Phase III: the genomes of soil and plant-associated and newly described type strains.</title>
        <authorList>
            <person name="Whitman W.B."/>
            <person name="Woyke T."/>
            <person name="Klenk H.P."/>
            <person name="Zhou Y."/>
            <person name="Lilburn T.G."/>
            <person name="Beck B.J."/>
            <person name="De Vos P."/>
            <person name="Vandamme P."/>
            <person name="Eisen J.A."/>
            <person name="Garrity G."/>
            <person name="Hugenholtz P."/>
            <person name="Kyrpides N.C."/>
        </authorList>
    </citation>
    <scope>NUCLEOTIDE SEQUENCE [LARGE SCALE GENOMIC DNA]</scope>
    <source>
        <strain evidence="8 9">ASC-9842</strain>
    </source>
</reference>
<evidence type="ECO:0000313" key="9">
    <source>
        <dbReference type="Proteomes" id="UP000291078"/>
    </source>
</evidence>
<dbReference type="SMART" id="SM00226">
    <property type="entry name" value="LMWPc"/>
    <property type="match status" value="1"/>
</dbReference>
<feature type="active site" description="Proton donor" evidence="6">
    <location>
        <position position="114"/>
    </location>
</feature>
<gene>
    <name evidence="8" type="ORF">EV147_1363</name>
</gene>
<dbReference type="PANTHER" id="PTHR11717">
    <property type="entry name" value="LOW MOLECULAR WEIGHT PROTEIN TYROSINE PHOSPHATASE"/>
    <property type="match status" value="1"/>
</dbReference>
<dbReference type="RefSeq" id="WP_130390336.1">
    <property type="nucleotide sequence ID" value="NZ_SGXM01000001.1"/>
</dbReference>
<dbReference type="EMBL" id="SGXM01000001">
    <property type="protein sequence ID" value="RZT42333.1"/>
    <property type="molecule type" value="Genomic_DNA"/>
</dbReference>
<evidence type="ECO:0000313" key="8">
    <source>
        <dbReference type="EMBL" id="RZT42333.1"/>
    </source>
</evidence>
<evidence type="ECO:0000256" key="6">
    <source>
        <dbReference type="PIRSR" id="PIRSR617867-1"/>
    </source>
</evidence>
<evidence type="ECO:0000256" key="1">
    <source>
        <dbReference type="ARBA" id="ARBA00011063"/>
    </source>
</evidence>